<reference evidence="5" key="1">
    <citation type="submission" date="2023-02" db="EMBL/GenBank/DDBJ databases">
        <title>Georgenia sp.10Sc9-8, isolated from a soil sample collected from the Taklamakan desert.</title>
        <authorList>
            <person name="Liu S."/>
        </authorList>
    </citation>
    <scope>NUCLEOTIDE SEQUENCE</scope>
    <source>
        <strain evidence="5">10Sc9-8</strain>
    </source>
</reference>
<dbReference type="Gene3D" id="3.40.50.2000">
    <property type="entry name" value="Glycogen Phosphorylase B"/>
    <property type="match status" value="2"/>
</dbReference>
<keyword evidence="1 5" id="KW-0328">Glycosyltransferase</keyword>
<gene>
    <name evidence="5" type="ORF">PU560_15820</name>
</gene>
<organism evidence="5 6">
    <name type="scientific">Georgenia halotolerans</name>
    <dbReference type="NCBI Taxonomy" id="3028317"/>
    <lineage>
        <taxon>Bacteria</taxon>
        <taxon>Bacillati</taxon>
        <taxon>Actinomycetota</taxon>
        <taxon>Actinomycetes</taxon>
        <taxon>Micrococcales</taxon>
        <taxon>Bogoriellaceae</taxon>
        <taxon>Georgenia</taxon>
    </lineage>
</organism>
<dbReference type="Proteomes" id="UP001165561">
    <property type="component" value="Unassembled WGS sequence"/>
</dbReference>
<evidence type="ECO:0000259" key="4">
    <source>
        <dbReference type="Pfam" id="PF13439"/>
    </source>
</evidence>
<name>A0ABT5U384_9MICO</name>
<dbReference type="Pfam" id="PF13439">
    <property type="entry name" value="Glyco_transf_4"/>
    <property type="match status" value="1"/>
</dbReference>
<dbReference type="InterPro" id="IPR001296">
    <property type="entry name" value="Glyco_trans_1"/>
</dbReference>
<dbReference type="EMBL" id="JARACI010001171">
    <property type="protein sequence ID" value="MDD9207924.1"/>
    <property type="molecule type" value="Genomic_DNA"/>
</dbReference>
<evidence type="ECO:0000313" key="5">
    <source>
        <dbReference type="EMBL" id="MDD9207924.1"/>
    </source>
</evidence>
<evidence type="ECO:0000256" key="1">
    <source>
        <dbReference type="ARBA" id="ARBA00022676"/>
    </source>
</evidence>
<accession>A0ABT5U384</accession>
<evidence type="ECO:0000256" key="2">
    <source>
        <dbReference type="ARBA" id="ARBA00022679"/>
    </source>
</evidence>
<dbReference type="PANTHER" id="PTHR12526">
    <property type="entry name" value="GLYCOSYLTRANSFERASE"/>
    <property type="match status" value="1"/>
</dbReference>
<dbReference type="GO" id="GO:0016757">
    <property type="term" value="F:glycosyltransferase activity"/>
    <property type="evidence" value="ECO:0007669"/>
    <property type="project" value="UniProtKB-KW"/>
</dbReference>
<dbReference type="SUPFAM" id="SSF53756">
    <property type="entry name" value="UDP-Glycosyltransferase/glycogen phosphorylase"/>
    <property type="match status" value="1"/>
</dbReference>
<evidence type="ECO:0000259" key="3">
    <source>
        <dbReference type="Pfam" id="PF00534"/>
    </source>
</evidence>
<comment type="caution">
    <text evidence="5">The sequence shown here is derived from an EMBL/GenBank/DDBJ whole genome shotgun (WGS) entry which is preliminary data.</text>
</comment>
<keyword evidence="2 5" id="KW-0808">Transferase</keyword>
<dbReference type="InterPro" id="IPR028098">
    <property type="entry name" value="Glyco_trans_4-like_N"/>
</dbReference>
<dbReference type="PANTHER" id="PTHR12526:SF635">
    <property type="entry name" value="GLYCOSYL TRANSFERASE GROUP 1"/>
    <property type="match status" value="1"/>
</dbReference>
<evidence type="ECO:0000313" key="6">
    <source>
        <dbReference type="Proteomes" id="UP001165561"/>
    </source>
</evidence>
<sequence length="405" mass="43371">MRIAMVSEHASPMAALGGVDAGGQNVHVAALSAELAAAGHEVTVYTRRDDPTAPERVPLCPGVEVVHVPAGPTRSLPKDELVPFMPAFGRWLAQDWSSRGAPDVVHSHFWMSGLATLEATARVPVPVAHTYHALGSVKRRHQGAGDTSPPGRVLAEVDLGRRVDTVVATCTDEVSELRRLGVPDRHVRVVPCGVDMQQFTPLGPERPDRVPGRHRLLTIGRLVERKGVETAVEALAELPTAELLVAGGPTAEALDDDPEVRRLRDLATRLGVADRVRFLGAVDRAEMPALIRSADVVVATPWYEPFGIVPLEAAACGRPVVGSAVGGLLDTVRPEVTGLLVPPRDPAALTAALAGLLADPERCHRFGRAARRRAVTRYGWDRVAAATERAYEEIVHPVRLEEATA</sequence>
<proteinExistence type="predicted"/>
<dbReference type="Pfam" id="PF00534">
    <property type="entry name" value="Glycos_transf_1"/>
    <property type="match status" value="1"/>
</dbReference>
<protein>
    <submittedName>
        <fullName evidence="5">Glycosyltransferase</fullName>
        <ecNumber evidence="5">2.4.-.-</ecNumber>
    </submittedName>
</protein>
<dbReference type="EC" id="2.4.-.-" evidence="5"/>
<feature type="domain" description="Glycosyltransferase subfamily 4-like N-terminal" evidence="4">
    <location>
        <begin position="22"/>
        <end position="197"/>
    </location>
</feature>
<keyword evidence="6" id="KW-1185">Reference proteome</keyword>
<feature type="domain" description="Glycosyl transferase family 1" evidence="3">
    <location>
        <begin position="213"/>
        <end position="373"/>
    </location>
</feature>